<name>A0AAW8NDK8_PSEOX</name>
<comment type="caution">
    <text evidence="1">The sequence shown here is derived from an EMBL/GenBank/DDBJ whole genome shotgun (WGS) entry which is preliminary data.</text>
</comment>
<sequence>MHTAGTDPMVPFRATGAPRGCMPNHSCLVGVGAPAAALAGMPPIPALDHRVAHTVGLAAAACGVRATFGAQMLLGASWPIGVDATDRKGLV</sequence>
<evidence type="ECO:0000313" key="2">
    <source>
        <dbReference type="Proteomes" id="UP001262032"/>
    </source>
</evidence>
<dbReference type="Proteomes" id="UP001262032">
    <property type="component" value="Unassembled WGS sequence"/>
</dbReference>
<organism evidence="1 2">
    <name type="scientific">Pseudarthrobacter oxydans</name>
    <name type="common">Arthrobacter oxydans</name>
    <dbReference type="NCBI Taxonomy" id="1671"/>
    <lineage>
        <taxon>Bacteria</taxon>
        <taxon>Bacillati</taxon>
        <taxon>Actinomycetota</taxon>
        <taxon>Actinomycetes</taxon>
        <taxon>Micrococcales</taxon>
        <taxon>Micrococcaceae</taxon>
        <taxon>Pseudarthrobacter</taxon>
    </lineage>
</organism>
<dbReference type="EMBL" id="JAVDWN010000017">
    <property type="protein sequence ID" value="MDR7165667.1"/>
    <property type="molecule type" value="Genomic_DNA"/>
</dbReference>
<accession>A0AAW8NDK8</accession>
<gene>
    <name evidence="1" type="ORF">J2X12_003721</name>
</gene>
<protein>
    <submittedName>
        <fullName evidence="1">Uncharacterized protein</fullName>
    </submittedName>
</protein>
<dbReference type="AlphaFoldDB" id="A0AAW8NDK8"/>
<reference evidence="1" key="1">
    <citation type="submission" date="2023-07" db="EMBL/GenBank/DDBJ databases">
        <title>Sorghum-associated microbial communities from plants grown in Nebraska, USA.</title>
        <authorList>
            <person name="Schachtman D."/>
        </authorList>
    </citation>
    <scope>NUCLEOTIDE SEQUENCE</scope>
    <source>
        <strain evidence="1">BE261</strain>
    </source>
</reference>
<dbReference type="RefSeq" id="WP_174181372.1">
    <property type="nucleotide sequence ID" value="NZ_JABTYH010000040.1"/>
</dbReference>
<proteinExistence type="predicted"/>
<evidence type="ECO:0000313" key="1">
    <source>
        <dbReference type="EMBL" id="MDR7165667.1"/>
    </source>
</evidence>